<keyword evidence="1" id="KW-1133">Transmembrane helix</keyword>
<dbReference type="InterPro" id="IPR009574">
    <property type="entry name" value="DUF1189"/>
</dbReference>
<evidence type="ECO:0000313" key="3">
    <source>
        <dbReference type="Proteomes" id="UP000460287"/>
    </source>
</evidence>
<accession>A0A7X2MY44</accession>
<organism evidence="2 3">
    <name type="scientific">Inconstantimicrobium porci</name>
    <dbReference type="NCBI Taxonomy" id="2652291"/>
    <lineage>
        <taxon>Bacteria</taxon>
        <taxon>Bacillati</taxon>
        <taxon>Bacillota</taxon>
        <taxon>Clostridia</taxon>
        <taxon>Eubacteriales</taxon>
        <taxon>Clostridiaceae</taxon>
        <taxon>Inconstantimicrobium</taxon>
    </lineage>
</organism>
<protein>
    <submittedName>
        <fullName evidence="2">DUF1189 domain-containing protein</fullName>
    </submittedName>
</protein>
<gene>
    <name evidence="2" type="ORF">FYJ33_04870</name>
</gene>
<reference evidence="2 3" key="1">
    <citation type="submission" date="2019-08" db="EMBL/GenBank/DDBJ databases">
        <title>In-depth cultivation of the pig gut microbiome towards novel bacterial diversity and tailored functional studies.</title>
        <authorList>
            <person name="Wylensek D."/>
            <person name="Hitch T.C.A."/>
            <person name="Clavel T."/>
        </authorList>
    </citation>
    <scope>NUCLEOTIDE SEQUENCE [LARGE SCALE GENOMIC DNA]</scope>
    <source>
        <strain evidence="2 3">WCA-383-APC-5B</strain>
    </source>
</reference>
<dbReference type="AlphaFoldDB" id="A0A7X2MY44"/>
<keyword evidence="1" id="KW-0472">Membrane</keyword>
<dbReference type="Proteomes" id="UP000460287">
    <property type="component" value="Unassembled WGS sequence"/>
</dbReference>
<evidence type="ECO:0000313" key="2">
    <source>
        <dbReference type="EMBL" id="MSR90770.1"/>
    </source>
</evidence>
<keyword evidence="1" id="KW-0812">Transmembrane</keyword>
<evidence type="ECO:0000256" key="1">
    <source>
        <dbReference type="SAM" id="Phobius"/>
    </source>
</evidence>
<name>A0A7X2MY44_9CLOT</name>
<feature type="transmembrane region" description="Helical" evidence="1">
    <location>
        <begin position="167"/>
        <end position="189"/>
    </location>
</feature>
<feature type="transmembrane region" description="Helical" evidence="1">
    <location>
        <begin position="35"/>
        <end position="55"/>
    </location>
</feature>
<dbReference type="EMBL" id="VULX01000004">
    <property type="protein sequence ID" value="MSR90770.1"/>
    <property type="molecule type" value="Genomic_DNA"/>
</dbReference>
<sequence>MVRRDEKVEFIKNCFKGLYDFKVYKELMKASKLKVFLYVVILSAVLGGILSVPFYNNSRSSVNVVENNMDKIPEFTVKNNNLQLKNEGPVVINDSGMVLIFDDSTDNNSDYAKAENAIFWGKSCLKKKLNGKELGSAKYADSKGITLNKQYVIDEAKSYKFMPIRFIIQNIAISYMLIFMAALLVMTFSMRAKNPMQFGEIFKISSFTVTVPIILFTCLKAFGIGNMPIISWILVIIQVLYVRKAIKEVNGEDSLKPEYKIKKTNKK</sequence>
<keyword evidence="3" id="KW-1185">Reference proteome</keyword>
<comment type="caution">
    <text evidence="2">The sequence shown here is derived from an EMBL/GenBank/DDBJ whole genome shotgun (WGS) entry which is preliminary data.</text>
</comment>
<proteinExistence type="predicted"/>
<dbReference type="Pfam" id="PF06691">
    <property type="entry name" value="DUF1189"/>
    <property type="match status" value="1"/>
</dbReference>